<dbReference type="InterPro" id="IPR004117">
    <property type="entry name" value="7tm6_olfct_rcpt"/>
</dbReference>
<evidence type="ECO:0000256" key="10">
    <source>
        <dbReference type="SAM" id="Phobius"/>
    </source>
</evidence>
<evidence type="ECO:0000256" key="8">
    <source>
        <dbReference type="ARBA" id="ARBA00023170"/>
    </source>
</evidence>
<dbReference type="Pfam" id="PF02949">
    <property type="entry name" value="7tm_6"/>
    <property type="match status" value="1"/>
</dbReference>
<dbReference type="AlphaFoldDB" id="A0AA39F8H0"/>
<feature type="transmembrane region" description="Helical" evidence="10">
    <location>
        <begin position="394"/>
        <end position="412"/>
    </location>
</feature>
<evidence type="ECO:0000313" key="12">
    <source>
        <dbReference type="Proteomes" id="UP001168990"/>
    </source>
</evidence>
<keyword evidence="2" id="KW-1003">Cell membrane</keyword>
<dbReference type="PANTHER" id="PTHR21137">
    <property type="entry name" value="ODORANT RECEPTOR"/>
    <property type="match status" value="1"/>
</dbReference>
<evidence type="ECO:0000313" key="11">
    <source>
        <dbReference type="EMBL" id="KAK0164895.1"/>
    </source>
</evidence>
<keyword evidence="8" id="KW-0675">Receptor</keyword>
<reference evidence="11" key="2">
    <citation type="submission" date="2023-03" db="EMBL/GenBank/DDBJ databases">
        <authorList>
            <person name="Inwood S.N."/>
            <person name="Skelly J.G."/>
            <person name="Guhlin J."/>
            <person name="Harrop T.W.R."/>
            <person name="Goldson S.G."/>
            <person name="Dearden P.K."/>
        </authorList>
    </citation>
    <scope>NUCLEOTIDE SEQUENCE</scope>
    <source>
        <strain evidence="11">Irish</strain>
        <tissue evidence="11">Whole body</tissue>
    </source>
</reference>
<feature type="transmembrane region" description="Helical" evidence="10">
    <location>
        <begin position="534"/>
        <end position="561"/>
    </location>
</feature>
<keyword evidence="4 10" id="KW-0812">Transmembrane</keyword>
<dbReference type="GO" id="GO:0005549">
    <property type="term" value="F:odorant binding"/>
    <property type="evidence" value="ECO:0007669"/>
    <property type="project" value="InterPro"/>
</dbReference>
<dbReference type="GO" id="GO:0005886">
    <property type="term" value="C:plasma membrane"/>
    <property type="evidence" value="ECO:0007669"/>
    <property type="project" value="UniProtKB-SubCell"/>
</dbReference>
<feature type="transmembrane region" description="Helical" evidence="10">
    <location>
        <begin position="186"/>
        <end position="207"/>
    </location>
</feature>
<feature type="transmembrane region" description="Helical" evidence="10">
    <location>
        <begin position="567"/>
        <end position="588"/>
    </location>
</feature>
<evidence type="ECO:0000256" key="1">
    <source>
        <dbReference type="ARBA" id="ARBA00004651"/>
    </source>
</evidence>
<feature type="transmembrane region" description="Helical" evidence="10">
    <location>
        <begin position="129"/>
        <end position="153"/>
    </location>
</feature>
<dbReference type="Proteomes" id="UP001168990">
    <property type="component" value="Unassembled WGS sequence"/>
</dbReference>
<dbReference type="EMBL" id="JAQQBS010001422">
    <property type="protein sequence ID" value="KAK0164895.1"/>
    <property type="molecule type" value="Genomic_DNA"/>
</dbReference>
<feature type="transmembrane region" description="Helical" evidence="10">
    <location>
        <begin position="331"/>
        <end position="353"/>
    </location>
</feature>
<protein>
    <recommendedName>
        <fullName evidence="13">Odorant receptor</fullName>
    </recommendedName>
</protein>
<evidence type="ECO:0000256" key="2">
    <source>
        <dbReference type="ARBA" id="ARBA00022475"/>
    </source>
</evidence>
<evidence type="ECO:0000256" key="4">
    <source>
        <dbReference type="ARBA" id="ARBA00022692"/>
    </source>
</evidence>
<feature type="transmembrane region" description="Helical" evidence="10">
    <location>
        <begin position="455"/>
        <end position="475"/>
    </location>
</feature>
<evidence type="ECO:0000256" key="6">
    <source>
        <dbReference type="ARBA" id="ARBA00022989"/>
    </source>
</evidence>
<reference evidence="11" key="1">
    <citation type="journal article" date="2023" name="bioRxiv">
        <title>Scaffold-level genome assemblies of two parasitoid biocontrol wasps reveal the parthenogenesis mechanism and an associated novel virus.</title>
        <authorList>
            <person name="Inwood S."/>
            <person name="Skelly J."/>
            <person name="Guhlin J."/>
            <person name="Harrop T."/>
            <person name="Goldson S."/>
            <person name="Dearden P."/>
        </authorList>
    </citation>
    <scope>NUCLEOTIDE SEQUENCE</scope>
    <source>
        <strain evidence="11">Irish</strain>
        <tissue evidence="11">Whole body</tissue>
    </source>
</reference>
<proteinExistence type="predicted"/>
<dbReference type="GO" id="GO:0007165">
    <property type="term" value="P:signal transduction"/>
    <property type="evidence" value="ECO:0007669"/>
    <property type="project" value="UniProtKB-KW"/>
</dbReference>
<keyword evidence="12" id="KW-1185">Reference proteome</keyword>
<name>A0AA39F8H0_9HYME</name>
<evidence type="ECO:0000256" key="7">
    <source>
        <dbReference type="ARBA" id="ARBA00023136"/>
    </source>
</evidence>
<feature type="transmembrane region" description="Helical" evidence="10">
    <location>
        <begin position="299"/>
        <end position="325"/>
    </location>
</feature>
<dbReference type="PANTHER" id="PTHR21137:SF35">
    <property type="entry name" value="ODORANT RECEPTOR 19A-RELATED"/>
    <property type="match status" value="1"/>
</dbReference>
<evidence type="ECO:0000256" key="9">
    <source>
        <dbReference type="ARBA" id="ARBA00023224"/>
    </source>
</evidence>
<keyword evidence="5" id="KW-0552">Olfaction</keyword>
<keyword evidence="3" id="KW-0716">Sensory transduction</keyword>
<keyword evidence="6 10" id="KW-1133">Transmembrane helix</keyword>
<evidence type="ECO:0008006" key="13">
    <source>
        <dbReference type="Google" id="ProtNLM"/>
    </source>
</evidence>
<gene>
    <name evidence="11" type="ORF">PV328_003462</name>
</gene>
<dbReference type="GO" id="GO:0004984">
    <property type="term" value="F:olfactory receptor activity"/>
    <property type="evidence" value="ECO:0007669"/>
    <property type="project" value="InterPro"/>
</dbReference>
<keyword evidence="7 10" id="KW-0472">Membrane</keyword>
<organism evidence="11 12">
    <name type="scientific">Microctonus aethiopoides</name>
    <dbReference type="NCBI Taxonomy" id="144406"/>
    <lineage>
        <taxon>Eukaryota</taxon>
        <taxon>Metazoa</taxon>
        <taxon>Ecdysozoa</taxon>
        <taxon>Arthropoda</taxon>
        <taxon>Hexapoda</taxon>
        <taxon>Insecta</taxon>
        <taxon>Pterygota</taxon>
        <taxon>Neoptera</taxon>
        <taxon>Endopterygota</taxon>
        <taxon>Hymenoptera</taxon>
        <taxon>Apocrita</taxon>
        <taxon>Ichneumonoidea</taxon>
        <taxon>Braconidae</taxon>
        <taxon>Euphorinae</taxon>
        <taxon>Microctonus</taxon>
    </lineage>
</organism>
<comment type="caution">
    <text evidence="11">The sequence shown here is derived from an EMBL/GenBank/DDBJ whole genome shotgun (WGS) entry which is preliminary data.</text>
</comment>
<keyword evidence="9" id="KW-0807">Transducer</keyword>
<feature type="transmembrane region" description="Helical" evidence="10">
    <location>
        <begin position="72"/>
        <end position="92"/>
    </location>
</feature>
<evidence type="ECO:0000256" key="5">
    <source>
        <dbReference type="ARBA" id="ARBA00022725"/>
    </source>
</evidence>
<sequence>MKSKISVSNNAWNSDVTFALGFYRIIARIMGIWPLDNEDINPKMQTVGECIDLIRRLLNNGNCGDILDMINVLTWFACAIMTAMKVIFLTAYQYKMYPIINSAVDDWSTTFDEKSRSIMLRYALIGRRVFIIQMTGAYFAVFANLFIRLPFIISFWNDRFNPNVTVQGVPPWPSCWVPADLTFHHYIFLFLVQSGVVLIIGTVYNGCDTFFFGIAMHLSGQFVVLQKSLEHLNEMNRSACLYRIIRFDHVRRSYRIYVHTMNSKESSEVAWNSDAIYALGLHRTLTRLVGTWPIERRRYLVICQTAFCSTLQLIVVIIYIIGLITKGNCDAIIDFVDGISLISVSTLSVFKFIPLHLNQGSMFLIVHSAIEDWKNIEGKKLRGIMLKYAYKGRLVFIVQMCGSYMTILPLIFGNFPNPSVNTHEKSVNNMTSLFRNIPIGPNCWFSSSASGNVYLAFYFLVILHLVILCTGYIGIDVYIFGIAMHVCGQFELLCHRLVNLDGDENYYDLREKIHEITERHCHLLMLANEFEKTFNLIILLQVGVNGFIICFSGILLIWGLQSGNAELIIASMIRIYILYFQLFIYCYVGENLTTQAGKLQAAVYNCSWYKMPPSLVHDLTFIMMRNNYSFHLTAGKFLDMNIPNFQKLIKTMFSYFSVIRLMFE</sequence>
<comment type="subcellular location">
    <subcellularLocation>
        <location evidence="1">Cell membrane</location>
        <topology evidence="1">Multi-pass membrane protein</topology>
    </subcellularLocation>
</comment>
<accession>A0AA39F8H0</accession>
<evidence type="ECO:0000256" key="3">
    <source>
        <dbReference type="ARBA" id="ARBA00022606"/>
    </source>
</evidence>